<dbReference type="Gene3D" id="1.10.1420.10">
    <property type="match status" value="1"/>
</dbReference>
<dbReference type="EMBL" id="JBJQOH010000001">
    <property type="protein sequence ID" value="KAL3700376.1"/>
    <property type="molecule type" value="Genomic_DNA"/>
</dbReference>
<name>A0ABD3IDN2_9MARC</name>
<dbReference type="PANTHER" id="PTHR11361:SF21">
    <property type="entry name" value="MUTS PROTEIN HOMOLOG 4"/>
    <property type="match status" value="1"/>
</dbReference>
<evidence type="ECO:0000256" key="1">
    <source>
        <dbReference type="ARBA" id="ARBA00006271"/>
    </source>
</evidence>
<dbReference type="InterPro" id="IPR027417">
    <property type="entry name" value="P-loop_NTPase"/>
</dbReference>
<proteinExistence type="inferred from homology"/>
<reference evidence="6 7" key="1">
    <citation type="submission" date="2024-09" db="EMBL/GenBank/DDBJ databases">
        <title>Chromosome-scale assembly of Riccia sorocarpa.</title>
        <authorList>
            <person name="Paukszto L."/>
        </authorList>
    </citation>
    <scope>NUCLEOTIDE SEQUENCE [LARGE SCALE GENOMIC DNA]</scope>
    <source>
        <strain evidence="6">LP-2024</strain>
        <tissue evidence="6">Aerial parts of the thallus</tissue>
    </source>
</reference>
<dbReference type="SMART" id="SM00534">
    <property type="entry name" value="MUTSac"/>
    <property type="match status" value="1"/>
</dbReference>
<comment type="similarity">
    <text evidence="1">Belongs to the DNA mismatch repair MutS family.</text>
</comment>
<keyword evidence="2" id="KW-0547">Nucleotide-binding</keyword>
<dbReference type="GO" id="GO:0005524">
    <property type="term" value="F:ATP binding"/>
    <property type="evidence" value="ECO:0007669"/>
    <property type="project" value="UniProtKB-KW"/>
</dbReference>
<dbReference type="InterPro" id="IPR007861">
    <property type="entry name" value="DNA_mismatch_repair_MutS_clamp"/>
</dbReference>
<dbReference type="InterPro" id="IPR000432">
    <property type="entry name" value="DNA_mismatch_repair_MutS_C"/>
</dbReference>
<keyword evidence="3" id="KW-0067">ATP-binding</keyword>
<dbReference type="InterPro" id="IPR036187">
    <property type="entry name" value="DNA_mismatch_repair_MutS_sf"/>
</dbReference>
<keyword evidence="4" id="KW-0238">DNA-binding</keyword>
<dbReference type="InterPro" id="IPR045076">
    <property type="entry name" value="MutS"/>
</dbReference>
<evidence type="ECO:0000313" key="7">
    <source>
        <dbReference type="Proteomes" id="UP001633002"/>
    </source>
</evidence>
<accession>A0ABD3IDN2</accession>
<evidence type="ECO:0000256" key="2">
    <source>
        <dbReference type="ARBA" id="ARBA00022741"/>
    </source>
</evidence>
<organism evidence="6 7">
    <name type="scientific">Riccia sorocarpa</name>
    <dbReference type="NCBI Taxonomy" id="122646"/>
    <lineage>
        <taxon>Eukaryota</taxon>
        <taxon>Viridiplantae</taxon>
        <taxon>Streptophyta</taxon>
        <taxon>Embryophyta</taxon>
        <taxon>Marchantiophyta</taxon>
        <taxon>Marchantiopsida</taxon>
        <taxon>Marchantiidae</taxon>
        <taxon>Marchantiales</taxon>
        <taxon>Ricciaceae</taxon>
        <taxon>Riccia</taxon>
    </lineage>
</organism>
<evidence type="ECO:0000259" key="5">
    <source>
        <dbReference type="PROSITE" id="PS00486"/>
    </source>
</evidence>
<dbReference type="PANTHER" id="PTHR11361">
    <property type="entry name" value="DNA MISMATCH REPAIR PROTEIN MUTS FAMILY MEMBER"/>
    <property type="match status" value="1"/>
</dbReference>
<feature type="domain" description="DNA mismatch repair proteins mutS family" evidence="5">
    <location>
        <begin position="286"/>
        <end position="302"/>
    </location>
</feature>
<evidence type="ECO:0000256" key="4">
    <source>
        <dbReference type="ARBA" id="ARBA00023125"/>
    </source>
</evidence>
<protein>
    <recommendedName>
        <fullName evidence="5">DNA mismatch repair proteins mutS family domain-containing protein</fullName>
    </recommendedName>
</protein>
<dbReference type="Proteomes" id="UP001633002">
    <property type="component" value="Unassembled WGS sequence"/>
</dbReference>
<dbReference type="SUPFAM" id="SSF48334">
    <property type="entry name" value="DNA repair protein MutS, domain III"/>
    <property type="match status" value="1"/>
</dbReference>
<dbReference type="PROSITE" id="PS00486">
    <property type="entry name" value="DNA_MISMATCH_REPAIR_2"/>
    <property type="match status" value="1"/>
</dbReference>
<comment type="caution">
    <text evidence="6">The sequence shown here is derived from an EMBL/GenBank/DDBJ whole genome shotgun (WGS) entry which is preliminary data.</text>
</comment>
<evidence type="ECO:0000256" key="3">
    <source>
        <dbReference type="ARBA" id="ARBA00022840"/>
    </source>
</evidence>
<dbReference type="GO" id="GO:0003677">
    <property type="term" value="F:DNA binding"/>
    <property type="evidence" value="ECO:0007669"/>
    <property type="project" value="UniProtKB-KW"/>
</dbReference>
<dbReference type="Gene3D" id="3.40.50.300">
    <property type="entry name" value="P-loop containing nucleotide triphosphate hydrolases"/>
    <property type="match status" value="1"/>
</dbReference>
<keyword evidence="7" id="KW-1185">Reference proteome</keyword>
<dbReference type="Pfam" id="PF05190">
    <property type="entry name" value="MutS_IV"/>
    <property type="match status" value="1"/>
</dbReference>
<dbReference type="FunFam" id="3.40.50.300:FF:001249">
    <property type="entry name" value="DNA mismatch repair protein MSH4"/>
    <property type="match status" value="1"/>
</dbReference>
<dbReference type="AlphaFoldDB" id="A0ABD3IDN2"/>
<gene>
    <name evidence="6" type="ORF">R1sor_018398</name>
</gene>
<evidence type="ECO:0000313" key="6">
    <source>
        <dbReference type="EMBL" id="KAL3700376.1"/>
    </source>
</evidence>
<dbReference type="SUPFAM" id="SSF52540">
    <property type="entry name" value="P-loop containing nucleoside triphosphate hydrolases"/>
    <property type="match status" value="1"/>
</dbReference>
<dbReference type="Pfam" id="PF00488">
    <property type="entry name" value="MutS_V"/>
    <property type="match status" value="1"/>
</dbReference>
<sequence>MHARSAFASRTQQCFAVKYGFDGMLDLARKTFCTTSEAIHTLEAKYQKEFDLPKLRLVYNQRHGFDIVIPELDLQQKILPKTFVQVTKKGRRICCSTDELMSLNSRNQEAAAECYVRTEKCIEDLGSYIRKDVRYLALLSESLSLLDMMVNSFAAVVITRLPATYVRPEFTENGPIAIEAGRHPVLESIHPEEYVPNNTFMAEGTNFMIVTGPNMSGKSTYLRQVTLITIMAHIGCYVPASFASFRIVDHIFTRIGTGDNLELNSSTFMTEMKETAFILQNLSDRSLIVIDELGRGTSTSDGLAIAWSCSEYLLSLKAYTIFATHLERLAELATLYPNVKTCYLSVNVVDKRLDFKYLLKEGHTNCPHYGLMLAEISGFPSGVIENARRITASLREKEKLRVRVGQSKFQSLRKDYHIAQRLFCLQYTKMTEANLRDYLQNLKDSYLSNDT</sequence>